<dbReference type="SUPFAM" id="SSF53807">
    <property type="entry name" value="Helical backbone' metal receptor"/>
    <property type="match status" value="1"/>
</dbReference>
<dbReference type="InterPro" id="IPR050492">
    <property type="entry name" value="Bact_metal-bind_prot9"/>
</dbReference>
<dbReference type="GO" id="GO:0030001">
    <property type="term" value="P:metal ion transport"/>
    <property type="evidence" value="ECO:0007669"/>
    <property type="project" value="InterPro"/>
</dbReference>
<dbReference type="GO" id="GO:0046872">
    <property type="term" value="F:metal ion binding"/>
    <property type="evidence" value="ECO:0007669"/>
    <property type="project" value="InterPro"/>
</dbReference>
<evidence type="ECO:0000313" key="2">
    <source>
        <dbReference type="EMBL" id="PVZ72033.1"/>
    </source>
</evidence>
<dbReference type="InterPro" id="IPR006129">
    <property type="entry name" value="AdhesinB"/>
</dbReference>
<dbReference type="AlphaFoldDB" id="A0A2V1H0N1"/>
<dbReference type="PRINTS" id="PR00691">
    <property type="entry name" value="ADHESINB"/>
</dbReference>
<protein>
    <submittedName>
        <fullName evidence="2">Zinc ABC transporter substrate-binding protein</fullName>
    </submittedName>
</protein>
<dbReference type="Gene3D" id="3.40.50.1980">
    <property type="entry name" value="Nitrogenase molybdenum iron protein domain"/>
    <property type="match status" value="2"/>
</dbReference>
<comment type="caution">
    <text evidence="2">The sequence shown here is derived from an EMBL/GenBank/DDBJ whole genome shotgun (WGS) entry which is preliminary data.</text>
</comment>
<feature type="signal peptide" evidence="1">
    <location>
        <begin position="1"/>
        <end position="19"/>
    </location>
</feature>
<accession>A0A2V1H0N1</accession>
<dbReference type="EMBL" id="QDDL01000001">
    <property type="protein sequence ID" value="PVZ72033.1"/>
    <property type="molecule type" value="Genomic_DNA"/>
</dbReference>
<proteinExistence type="predicted"/>
<dbReference type="Pfam" id="PF01297">
    <property type="entry name" value="ZnuA"/>
    <property type="match status" value="1"/>
</dbReference>
<feature type="chain" id="PRO_5016000604" evidence="1">
    <location>
        <begin position="20"/>
        <end position="299"/>
    </location>
</feature>
<name>A0A2V1H0N1_9GAMM</name>
<dbReference type="OrthoDB" id="9810636at2"/>
<dbReference type="GO" id="GO:0007155">
    <property type="term" value="P:cell adhesion"/>
    <property type="evidence" value="ECO:0007669"/>
    <property type="project" value="InterPro"/>
</dbReference>
<dbReference type="PANTHER" id="PTHR42953:SF2">
    <property type="entry name" value="ADHESION PROTEIN"/>
    <property type="match status" value="1"/>
</dbReference>
<dbReference type="InterPro" id="IPR006127">
    <property type="entry name" value="ZnuA-like"/>
</dbReference>
<organism evidence="2 3">
    <name type="scientific">Pelagibaculum spongiae</name>
    <dbReference type="NCBI Taxonomy" id="2080658"/>
    <lineage>
        <taxon>Bacteria</taxon>
        <taxon>Pseudomonadati</taxon>
        <taxon>Pseudomonadota</taxon>
        <taxon>Gammaproteobacteria</taxon>
        <taxon>Oceanospirillales</taxon>
        <taxon>Pelagibaculum</taxon>
    </lineage>
</organism>
<reference evidence="2 3" key="1">
    <citation type="submission" date="2018-04" db="EMBL/GenBank/DDBJ databases">
        <title>Thalassorhabdus spongiae gen. nov., sp. nov., isolated from a marine sponge in South-West Iceland.</title>
        <authorList>
            <person name="Knobloch S."/>
            <person name="Daussin A."/>
            <person name="Johannsson R."/>
            <person name="Marteinsson V.T."/>
        </authorList>
    </citation>
    <scope>NUCLEOTIDE SEQUENCE [LARGE SCALE GENOMIC DNA]</scope>
    <source>
        <strain evidence="2 3">Hp12</strain>
    </source>
</reference>
<keyword evidence="1" id="KW-0732">Signal</keyword>
<sequence>MSQLLLVLAFFVVALPASAKLNAFACEPEWAELVREIGGDKYRVFSATNAFQNPHFIEARPSLIAKVRRADLLVCSGAELEIGWLPLLLRQSANPNIQTDKPGYFMAAMQVSRLEIPQHLDRSHGDIHADGNPHVHLDPLRLISIAKKLSQRMAAIDPDNSAYYSLRFKLFRRQLNKQLNQLAPLIAQLEGQKVVVYHKSWSYLLDWLDMTAVADLEPVPGVAPSSSYLVKLLKQIRQQKPAFIMVAAYQDQKAAKWLAKKSGLPLVVLPYTIGGNDSSNNLVELFADTLEQMVQQGLN</sequence>
<gene>
    <name evidence="2" type="ORF">DC094_03155</name>
</gene>
<keyword evidence="3" id="KW-1185">Reference proteome</keyword>
<evidence type="ECO:0000313" key="3">
    <source>
        <dbReference type="Proteomes" id="UP000244906"/>
    </source>
</evidence>
<dbReference type="Proteomes" id="UP000244906">
    <property type="component" value="Unassembled WGS sequence"/>
</dbReference>
<evidence type="ECO:0000256" key="1">
    <source>
        <dbReference type="SAM" id="SignalP"/>
    </source>
</evidence>
<dbReference type="PANTHER" id="PTHR42953">
    <property type="entry name" value="HIGH-AFFINITY ZINC UPTAKE SYSTEM PROTEIN ZNUA-RELATED"/>
    <property type="match status" value="1"/>
</dbReference>